<feature type="transmembrane region" description="Helical" evidence="5">
    <location>
        <begin position="242"/>
        <end position="265"/>
    </location>
</feature>
<dbReference type="OrthoDB" id="296386at2759"/>
<feature type="transmembrane region" description="Helical" evidence="5">
    <location>
        <begin position="218"/>
        <end position="236"/>
    </location>
</feature>
<proteinExistence type="predicted"/>
<keyword evidence="4 5" id="KW-0472">Membrane</keyword>
<evidence type="ECO:0000256" key="2">
    <source>
        <dbReference type="ARBA" id="ARBA00022692"/>
    </source>
</evidence>
<comment type="subcellular location">
    <subcellularLocation>
        <location evidence="1">Membrane</location>
        <topology evidence="1">Multi-pass membrane protein</topology>
    </subcellularLocation>
</comment>
<feature type="transmembrane region" description="Helical" evidence="5">
    <location>
        <begin position="508"/>
        <end position="530"/>
    </location>
</feature>
<dbReference type="Pfam" id="PF04547">
    <property type="entry name" value="Anoctamin"/>
    <property type="match status" value="1"/>
</dbReference>
<dbReference type="GO" id="GO:0016020">
    <property type="term" value="C:membrane"/>
    <property type="evidence" value="ECO:0007669"/>
    <property type="project" value="UniProtKB-SubCell"/>
</dbReference>
<reference evidence="7 8" key="1">
    <citation type="submission" date="2012-04" db="EMBL/GenBank/DDBJ databases">
        <title>The Genome Sequence of Saprolegnia declina VS20.</title>
        <authorList>
            <consortium name="The Broad Institute Genome Sequencing Platform"/>
            <person name="Russ C."/>
            <person name="Nusbaum C."/>
            <person name="Tyler B."/>
            <person name="van West P."/>
            <person name="Dieguez-Uribeondo J."/>
            <person name="de Bruijn I."/>
            <person name="Tripathy S."/>
            <person name="Jiang R."/>
            <person name="Young S.K."/>
            <person name="Zeng Q."/>
            <person name="Gargeya S."/>
            <person name="Fitzgerald M."/>
            <person name="Haas B."/>
            <person name="Abouelleil A."/>
            <person name="Alvarado L."/>
            <person name="Arachchi H.M."/>
            <person name="Berlin A."/>
            <person name="Chapman S.B."/>
            <person name="Goldberg J."/>
            <person name="Griggs A."/>
            <person name="Gujja S."/>
            <person name="Hansen M."/>
            <person name="Howarth C."/>
            <person name="Imamovic A."/>
            <person name="Larimer J."/>
            <person name="McCowen C."/>
            <person name="Montmayeur A."/>
            <person name="Murphy C."/>
            <person name="Neiman D."/>
            <person name="Pearson M."/>
            <person name="Priest M."/>
            <person name="Roberts A."/>
            <person name="Saif S."/>
            <person name="Shea T."/>
            <person name="Sisk P."/>
            <person name="Sykes S."/>
            <person name="Wortman J."/>
            <person name="Nusbaum C."/>
            <person name="Birren B."/>
        </authorList>
    </citation>
    <scope>NUCLEOTIDE SEQUENCE [LARGE SCALE GENOMIC DNA]</scope>
    <source>
        <strain evidence="7 8">VS20</strain>
    </source>
</reference>
<dbReference type="PANTHER" id="PTHR12308:SF73">
    <property type="entry name" value="ANOCTAMIN"/>
    <property type="match status" value="1"/>
</dbReference>
<dbReference type="OMA" id="CGNAREL"/>
<dbReference type="InParanoid" id="T0PY01"/>
<keyword evidence="3 5" id="KW-1133">Transmembrane helix</keyword>
<dbReference type="InterPro" id="IPR049452">
    <property type="entry name" value="Anoctamin_TM"/>
</dbReference>
<keyword evidence="8" id="KW-1185">Reference proteome</keyword>
<dbReference type="EMBL" id="JH767250">
    <property type="protein sequence ID" value="EQC25920.1"/>
    <property type="molecule type" value="Genomic_DNA"/>
</dbReference>
<dbReference type="PANTHER" id="PTHR12308">
    <property type="entry name" value="ANOCTAMIN"/>
    <property type="match status" value="1"/>
</dbReference>
<dbReference type="GO" id="GO:0005254">
    <property type="term" value="F:chloride channel activity"/>
    <property type="evidence" value="ECO:0007669"/>
    <property type="project" value="TreeGrafter"/>
</dbReference>
<dbReference type="InterPro" id="IPR007632">
    <property type="entry name" value="Anoctamin"/>
</dbReference>
<evidence type="ECO:0000256" key="5">
    <source>
        <dbReference type="SAM" id="Phobius"/>
    </source>
</evidence>
<evidence type="ECO:0000313" key="8">
    <source>
        <dbReference type="Proteomes" id="UP000030762"/>
    </source>
</evidence>
<dbReference type="RefSeq" id="XP_008620642.1">
    <property type="nucleotide sequence ID" value="XM_008622420.1"/>
</dbReference>
<feature type="transmembrane region" description="Helical" evidence="5">
    <location>
        <begin position="418"/>
        <end position="437"/>
    </location>
</feature>
<dbReference type="VEuPathDB" id="FungiDB:SDRG_16219"/>
<dbReference type="eggNOG" id="KOG2513">
    <property type="taxonomic scope" value="Eukaryota"/>
</dbReference>
<protein>
    <recommendedName>
        <fullName evidence="6">Anoctamin transmembrane domain-containing protein</fullName>
    </recommendedName>
</protein>
<feature type="transmembrane region" description="Helical" evidence="5">
    <location>
        <begin position="671"/>
        <end position="692"/>
    </location>
</feature>
<evidence type="ECO:0000256" key="1">
    <source>
        <dbReference type="ARBA" id="ARBA00004141"/>
    </source>
</evidence>
<dbReference type="AlphaFoldDB" id="T0PY01"/>
<keyword evidence="2 5" id="KW-0812">Transmembrane</keyword>
<feature type="transmembrane region" description="Helical" evidence="5">
    <location>
        <begin position="321"/>
        <end position="343"/>
    </location>
</feature>
<gene>
    <name evidence="7" type="ORF">SDRG_16219</name>
</gene>
<name>T0PY01_SAPDV</name>
<evidence type="ECO:0000256" key="3">
    <source>
        <dbReference type="ARBA" id="ARBA00022989"/>
    </source>
</evidence>
<dbReference type="GeneID" id="19956946"/>
<evidence type="ECO:0000256" key="4">
    <source>
        <dbReference type="ARBA" id="ARBA00023136"/>
    </source>
</evidence>
<accession>T0PY01</accession>
<feature type="transmembrane region" description="Helical" evidence="5">
    <location>
        <begin position="725"/>
        <end position="747"/>
    </location>
</feature>
<organism evidence="7 8">
    <name type="scientific">Saprolegnia diclina (strain VS20)</name>
    <dbReference type="NCBI Taxonomy" id="1156394"/>
    <lineage>
        <taxon>Eukaryota</taxon>
        <taxon>Sar</taxon>
        <taxon>Stramenopiles</taxon>
        <taxon>Oomycota</taxon>
        <taxon>Saprolegniomycetes</taxon>
        <taxon>Saprolegniales</taxon>
        <taxon>Saprolegniaceae</taxon>
        <taxon>Saprolegnia</taxon>
    </lineage>
</organism>
<evidence type="ECO:0000313" key="7">
    <source>
        <dbReference type="EMBL" id="EQC25920.1"/>
    </source>
</evidence>
<feature type="transmembrane region" description="Helical" evidence="5">
    <location>
        <begin position="363"/>
        <end position="385"/>
    </location>
</feature>
<evidence type="ECO:0000259" key="6">
    <source>
        <dbReference type="Pfam" id="PF04547"/>
    </source>
</evidence>
<sequence length="832" mass="94266">MYSSSSPQEAAGDAIAGMRFGDDVVYSPKRPPPKGVYRYLTGAAHARQHASYDFAVVTTTLTPDDADAVQCHLVEPLVDHGLHVDVIEAVDGTYFILLVRAPDEIVVRHAKKLKLQMWLRCGNARELDATLLEDAGMNPADRIQVVDHLVREGAKITESAKHVRRVFPVHDAARNDELLTKYIASPKLEMEIQSDAFCAHVKTYFGEKVAFYFCFLDYYNKSLFPIALVGVLLTIARPFLGVVLYMRVLVVWGFLVSVVWSFWFLKSWLRKTKELNFNWRNNFNATFTVYPNPTFHGTPCTNAITGLPDLSYPGWKRYPTYAAVVLFMLVQIAIMMLFIAAWLTIFEGLKVRYPTPGLFSVQWWTILGGGIVFGLFVDVFQWNVVVTRAARLLTRWENWKTMEQYERSLIRKLFCMDFLNYYTWFFLLAFVYVLPGAGDWITNALNSILYKDPVNCCFGPHLHKAANVCLSCPMPWTGHRTVRNPAQCVPCLGWVTFDRAHLDLETLFLTPIIVTQGLNLLIAVAVPWCVRRRHHAVRARTDKQALSIIRDDESSKRAVLGALDYDNESKHATLANDSRARFLSRGPYLDALLRLARDVLYQAEQPTYDPYEDYHCAAVQFGFVVMFSMLWPLMPLACLGINALKWRADGVRLVRTLQRPFPRKANGIGEWYVVLVVLACVGVVVYTALVFVSTGAAEFFVPECAETMVLGGAFRFGPSFACISLTARIVMVLVTEHLLFVLIWIFWKTVGSVPRWLALEWQRQEYSFKRSLYEARSGELHLGAITAQHSSSSSHLESLLAPRETTPLLLRKPSQATTTKALAEMWDAKDAA</sequence>
<feature type="domain" description="Anoctamin transmembrane" evidence="6">
    <location>
        <begin position="201"/>
        <end position="764"/>
    </location>
</feature>
<dbReference type="Proteomes" id="UP000030762">
    <property type="component" value="Unassembled WGS sequence"/>
</dbReference>